<comment type="caution">
    <text evidence="2">The sequence shown here is derived from an EMBL/GenBank/DDBJ whole genome shotgun (WGS) entry which is preliminary data.</text>
</comment>
<dbReference type="EMBL" id="AYRZ02000003">
    <property type="protein sequence ID" value="PHT88730.1"/>
    <property type="molecule type" value="Genomic_DNA"/>
</dbReference>
<feature type="domain" description="Lsm14-like N-terminal" evidence="1">
    <location>
        <begin position="10"/>
        <end position="96"/>
    </location>
</feature>
<dbReference type="AlphaFoldDB" id="A0A2G3A3F7"/>
<name>A0A2G3A3F7_CAPAN</name>
<dbReference type="Gene3D" id="2.30.30.100">
    <property type="match status" value="1"/>
</dbReference>
<dbReference type="SUPFAM" id="SSF50182">
    <property type="entry name" value="Sm-like ribonucleoproteins"/>
    <property type="match status" value="1"/>
</dbReference>
<evidence type="ECO:0000259" key="1">
    <source>
        <dbReference type="SMART" id="SM01271"/>
    </source>
</evidence>
<dbReference type="InterPro" id="IPR025609">
    <property type="entry name" value="Lsm14-like_N"/>
</dbReference>
<protein>
    <recommendedName>
        <fullName evidence="1">Lsm14-like N-terminal domain-containing protein</fullName>
    </recommendedName>
</protein>
<dbReference type="PANTHER" id="PTHR13586:SF14">
    <property type="entry name" value="PROTEIN DECAPPING 5-LIKE"/>
    <property type="match status" value="1"/>
</dbReference>
<dbReference type="PANTHER" id="PTHR13586">
    <property type="entry name" value="SCD6 PROTEIN-RELATED"/>
    <property type="match status" value="1"/>
</dbReference>
<evidence type="ECO:0000313" key="3">
    <source>
        <dbReference type="Proteomes" id="UP000222542"/>
    </source>
</evidence>
<accession>A0A2G3A3F7</accession>
<dbReference type="Proteomes" id="UP000222542">
    <property type="component" value="Unassembled WGS sequence"/>
</dbReference>
<reference evidence="2 3" key="2">
    <citation type="journal article" date="2017" name="Genome Biol.">
        <title>New reference genome sequences of hot pepper reveal the massive evolution of plant disease-resistance genes by retroduplication.</title>
        <authorList>
            <person name="Kim S."/>
            <person name="Park J."/>
            <person name="Yeom S.I."/>
            <person name="Kim Y.M."/>
            <person name="Seo E."/>
            <person name="Kim K.T."/>
            <person name="Kim M.S."/>
            <person name="Lee J.M."/>
            <person name="Cheong K."/>
            <person name="Shin H.S."/>
            <person name="Kim S.B."/>
            <person name="Han K."/>
            <person name="Lee J."/>
            <person name="Park M."/>
            <person name="Lee H.A."/>
            <person name="Lee H.Y."/>
            <person name="Lee Y."/>
            <person name="Oh S."/>
            <person name="Lee J.H."/>
            <person name="Choi E."/>
            <person name="Choi E."/>
            <person name="Lee S.E."/>
            <person name="Jeon J."/>
            <person name="Kim H."/>
            <person name="Choi G."/>
            <person name="Song H."/>
            <person name="Lee J."/>
            <person name="Lee S.C."/>
            <person name="Kwon J.K."/>
            <person name="Lee H.Y."/>
            <person name="Koo N."/>
            <person name="Hong Y."/>
            <person name="Kim R.W."/>
            <person name="Kang W.H."/>
            <person name="Huh J.H."/>
            <person name="Kang B.C."/>
            <person name="Yang T.J."/>
            <person name="Lee Y.H."/>
            <person name="Bennetzen J.L."/>
            <person name="Choi D."/>
        </authorList>
    </citation>
    <scope>NUCLEOTIDE SEQUENCE [LARGE SCALE GENOMIC DNA]</scope>
    <source>
        <strain evidence="3">cv. CM334</strain>
    </source>
</reference>
<dbReference type="Pfam" id="PF12701">
    <property type="entry name" value="LSM14"/>
    <property type="match status" value="1"/>
</dbReference>
<proteinExistence type="predicted"/>
<gene>
    <name evidence="2" type="ORF">T459_10836</name>
</gene>
<dbReference type="InterPro" id="IPR010920">
    <property type="entry name" value="LSM_dom_sf"/>
</dbReference>
<sequence length="105" mass="11751">MAPPSDQRGMAAWVVNLYIGCYVSLITKANIRYEGYLFHLGPHGEQVGLKKVKCFGTEGRQREGPQVSANFTILEYIFFRGLYSHQLPLPKGGNGSSEKVYPLEE</sequence>
<dbReference type="STRING" id="4072.A0A2G3A3F7"/>
<evidence type="ECO:0000313" key="2">
    <source>
        <dbReference type="EMBL" id="PHT88730.1"/>
    </source>
</evidence>
<organism evidence="2 3">
    <name type="scientific">Capsicum annuum</name>
    <name type="common">Capsicum pepper</name>
    <dbReference type="NCBI Taxonomy" id="4072"/>
    <lineage>
        <taxon>Eukaryota</taxon>
        <taxon>Viridiplantae</taxon>
        <taxon>Streptophyta</taxon>
        <taxon>Embryophyta</taxon>
        <taxon>Tracheophyta</taxon>
        <taxon>Spermatophyta</taxon>
        <taxon>Magnoliopsida</taxon>
        <taxon>eudicotyledons</taxon>
        <taxon>Gunneridae</taxon>
        <taxon>Pentapetalae</taxon>
        <taxon>asterids</taxon>
        <taxon>lamiids</taxon>
        <taxon>Solanales</taxon>
        <taxon>Solanaceae</taxon>
        <taxon>Solanoideae</taxon>
        <taxon>Capsiceae</taxon>
        <taxon>Capsicum</taxon>
    </lineage>
</organism>
<dbReference type="SMART" id="SM01271">
    <property type="entry name" value="LSM14"/>
    <property type="match status" value="1"/>
</dbReference>
<keyword evidence="3" id="KW-1185">Reference proteome</keyword>
<reference evidence="2 3" key="1">
    <citation type="journal article" date="2014" name="Nat. Genet.">
        <title>Genome sequence of the hot pepper provides insights into the evolution of pungency in Capsicum species.</title>
        <authorList>
            <person name="Kim S."/>
            <person name="Park M."/>
            <person name="Yeom S.I."/>
            <person name="Kim Y.M."/>
            <person name="Lee J.M."/>
            <person name="Lee H.A."/>
            <person name="Seo E."/>
            <person name="Choi J."/>
            <person name="Cheong K."/>
            <person name="Kim K.T."/>
            <person name="Jung K."/>
            <person name="Lee G.W."/>
            <person name="Oh S.K."/>
            <person name="Bae C."/>
            <person name="Kim S.B."/>
            <person name="Lee H.Y."/>
            <person name="Kim S.Y."/>
            <person name="Kim M.S."/>
            <person name="Kang B.C."/>
            <person name="Jo Y.D."/>
            <person name="Yang H.B."/>
            <person name="Jeong H.J."/>
            <person name="Kang W.H."/>
            <person name="Kwon J.K."/>
            <person name="Shin C."/>
            <person name="Lim J.Y."/>
            <person name="Park J.H."/>
            <person name="Huh J.H."/>
            <person name="Kim J.S."/>
            <person name="Kim B.D."/>
            <person name="Cohen O."/>
            <person name="Paran I."/>
            <person name="Suh M.C."/>
            <person name="Lee S.B."/>
            <person name="Kim Y.K."/>
            <person name="Shin Y."/>
            <person name="Noh S.J."/>
            <person name="Park J."/>
            <person name="Seo Y.S."/>
            <person name="Kwon S.Y."/>
            <person name="Kim H.A."/>
            <person name="Park J.M."/>
            <person name="Kim H.J."/>
            <person name="Choi S.B."/>
            <person name="Bosland P.W."/>
            <person name="Reeves G."/>
            <person name="Jo S.H."/>
            <person name="Lee B.W."/>
            <person name="Cho H.T."/>
            <person name="Choi H.S."/>
            <person name="Lee M.S."/>
            <person name="Yu Y."/>
            <person name="Do Choi Y."/>
            <person name="Park B.S."/>
            <person name="van Deynze A."/>
            <person name="Ashrafi H."/>
            <person name="Hill T."/>
            <person name="Kim W.T."/>
            <person name="Pai H.S."/>
            <person name="Ahn H.K."/>
            <person name="Yeam I."/>
            <person name="Giovannoni J.J."/>
            <person name="Rose J.K."/>
            <person name="Sorensen I."/>
            <person name="Lee S.J."/>
            <person name="Kim R.W."/>
            <person name="Choi I.Y."/>
            <person name="Choi B.S."/>
            <person name="Lim J.S."/>
            <person name="Lee Y.H."/>
            <person name="Choi D."/>
        </authorList>
    </citation>
    <scope>NUCLEOTIDE SEQUENCE [LARGE SCALE GENOMIC DNA]</scope>
    <source>
        <strain evidence="3">cv. CM334</strain>
    </source>
</reference>
<dbReference type="Gramene" id="PHT88730">
    <property type="protein sequence ID" value="PHT88730"/>
    <property type="gene ID" value="T459_10836"/>
</dbReference>